<dbReference type="GO" id="GO:0004888">
    <property type="term" value="F:transmembrane signaling receptor activity"/>
    <property type="evidence" value="ECO:0007669"/>
    <property type="project" value="InterPro"/>
</dbReference>
<dbReference type="Gene3D" id="1.10.287.950">
    <property type="entry name" value="Methyl-accepting chemotaxis protein"/>
    <property type="match status" value="1"/>
</dbReference>
<dbReference type="GO" id="GO:0006935">
    <property type="term" value="P:chemotaxis"/>
    <property type="evidence" value="ECO:0007669"/>
    <property type="project" value="InterPro"/>
</dbReference>
<name>A0A1I0PI47_9FIRM</name>
<dbReference type="GO" id="GO:0005886">
    <property type="term" value="C:plasma membrane"/>
    <property type="evidence" value="ECO:0007669"/>
    <property type="project" value="UniProtKB-SubCell"/>
</dbReference>
<proteinExistence type="inferred from homology"/>
<accession>A0A1I0PI47</accession>
<dbReference type="STRING" id="99656.SAMN05421659_105103"/>
<dbReference type="InterPro" id="IPR029151">
    <property type="entry name" value="Sensor-like_sf"/>
</dbReference>
<keyword evidence="3 9" id="KW-0812">Transmembrane</keyword>
<evidence type="ECO:0000259" key="11">
    <source>
        <dbReference type="PROSITE" id="PS50885"/>
    </source>
</evidence>
<dbReference type="SUPFAM" id="SSF58104">
    <property type="entry name" value="Methyl-accepting chemotaxis protein (MCP) signaling domain"/>
    <property type="match status" value="1"/>
</dbReference>
<evidence type="ECO:0000256" key="1">
    <source>
        <dbReference type="ARBA" id="ARBA00004651"/>
    </source>
</evidence>
<evidence type="ECO:0000256" key="8">
    <source>
        <dbReference type="PROSITE-ProRule" id="PRU00284"/>
    </source>
</evidence>
<keyword evidence="4 9" id="KW-1133">Transmembrane helix</keyword>
<dbReference type="SUPFAM" id="SSF103190">
    <property type="entry name" value="Sensory domain-like"/>
    <property type="match status" value="1"/>
</dbReference>
<dbReference type="CDD" id="cd06225">
    <property type="entry name" value="HAMP"/>
    <property type="match status" value="1"/>
</dbReference>
<dbReference type="AlphaFoldDB" id="A0A1I0PI47"/>
<dbReference type="PRINTS" id="PR00260">
    <property type="entry name" value="CHEMTRNSDUCR"/>
</dbReference>
<dbReference type="InterPro" id="IPR004090">
    <property type="entry name" value="Chemotax_Me-accpt_rcpt"/>
</dbReference>
<dbReference type="PANTHER" id="PTHR32089:SF112">
    <property type="entry name" value="LYSOZYME-LIKE PROTEIN-RELATED"/>
    <property type="match status" value="1"/>
</dbReference>
<evidence type="ECO:0000313" key="12">
    <source>
        <dbReference type="EMBL" id="SEW14015.1"/>
    </source>
</evidence>
<evidence type="ECO:0000256" key="4">
    <source>
        <dbReference type="ARBA" id="ARBA00022989"/>
    </source>
</evidence>
<evidence type="ECO:0000259" key="10">
    <source>
        <dbReference type="PROSITE" id="PS50111"/>
    </source>
</evidence>
<keyword evidence="13" id="KW-1185">Reference proteome</keyword>
<keyword evidence="5 9" id="KW-0472">Membrane</keyword>
<evidence type="ECO:0000313" key="13">
    <source>
        <dbReference type="Proteomes" id="UP000199701"/>
    </source>
</evidence>
<comment type="subcellular location">
    <subcellularLocation>
        <location evidence="1">Cell membrane</location>
        <topology evidence="1">Multi-pass membrane protein</topology>
    </subcellularLocation>
</comment>
<dbReference type="RefSeq" id="WP_092452508.1">
    <property type="nucleotide sequence ID" value="NZ_FOJI01000005.1"/>
</dbReference>
<dbReference type="PROSITE" id="PS50111">
    <property type="entry name" value="CHEMOTAXIS_TRANSDUC_2"/>
    <property type="match status" value="1"/>
</dbReference>
<evidence type="ECO:0000256" key="2">
    <source>
        <dbReference type="ARBA" id="ARBA00022475"/>
    </source>
</evidence>
<comment type="similarity">
    <text evidence="7">Belongs to the methyl-accepting chemotaxis (MCP) protein family.</text>
</comment>
<feature type="transmembrane region" description="Helical" evidence="9">
    <location>
        <begin position="178"/>
        <end position="201"/>
    </location>
</feature>
<protein>
    <submittedName>
        <fullName evidence="12">Methyl-accepting chemotaxis protein</fullName>
    </submittedName>
</protein>
<dbReference type="PROSITE" id="PS50885">
    <property type="entry name" value="HAMP"/>
    <property type="match status" value="1"/>
</dbReference>
<reference evidence="12 13" key="1">
    <citation type="submission" date="2016-10" db="EMBL/GenBank/DDBJ databases">
        <authorList>
            <person name="de Groot N.N."/>
        </authorList>
    </citation>
    <scope>NUCLEOTIDE SEQUENCE [LARGE SCALE GENOMIC DNA]</scope>
    <source>
        <strain evidence="12 13">DSM 9179</strain>
    </source>
</reference>
<feature type="transmembrane region" description="Helical" evidence="9">
    <location>
        <begin position="7"/>
        <end position="26"/>
    </location>
</feature>
<evidence type="ECO:0000256" key="6">
    <source>
        <dbReference type="ARBA" id="ARBA00023224"/>
    </source>
</evidence>
<dbReference type="InterPro" id="IPR033463">
    <property type="entry name" value="sCache_3"/>
</dbReference>
<feature type="domain" description="HAMP" evidence="11">
    <location>
        <begin position="203"/>
        <end position="258"/>
    </location>
</feature>
<evidence type="ECO:0000256" key="3">
    <source>
        <dbReference type="ARBA" id="ARBA00022692"/>
    </source>
</evidence>
<gene>
    <name evidence="12" type="ORF">SAMN05421659_105103</name>
</gene>
<dbReference type="SMART" id="SM00283">
    <property type="entry name" value="MA"/>
    <property type="match status" value="1"/>
</dbReference>
<dbReference type="GO" id="GO:0007165">
    <property type="term" value="P:signal transduction"/>
    <property type="evidence" value="ECO:0007669"/>
    <property type="project" value="UniProtKB-KW"/>
</dbReference>
<feature type="domain" description="Methyl-accepting transducer" evidence="10">
    <location>
        <begin position="270"/>
        <end position="535"/>
    </location>
</feature>
<sequence length="564" mass="61638">MKIKWKIVLQILLLLTSFIIIASIFFDKSITSIVNEETTEELTNYSILGYSILDANYPGDWKLVDGNLYKGETLINNNFKVVDEFTGKTGILGTIFAGDTRISTSVKDENGTRKVGTKADSNVLDTVISNNKDYKGVAVVAGIKTNTYYTPLHDKDGKVVGMWFVGDYVTVVEAKIAAAMRTIIIILVVVLIIGGVAAYLVGDNIGKGFNKIKSYIVRMEKGDFKISFNEKTAKRKDEIGDITRSFIHMQGQISETMHAIKDETARIEDATTILANSSNDVYADIEDISATTEQLSAGMEETAASTQEMNATAVEIEREIGIVADKTTNGQEIVGEIKSRAEELKKTSLESQKAAIDIYEIANKNLRQSIERTHAIEEIKMLSKTILNITSQTNLLALNAAIEAARAGEAGKGFAVVANEIRVLAENSQSAVSKIESISNEVSSAVESLVIDSKSILDFVDTKVIQDYKVLVHTGEQYSEDANTVQSMVSEIKSSTVHLFESIKYIRQAIDEVTIATGEGASGSTDIAEKSTSISFKTNEVLVQANSNKESATILNEMVKFFQI</sequence>
<dbReference type="Pfam" id="PF17202">
    <property type="entry name" value="sCache_3_3"/>
    <property type="match status" value="1"/>
</dbReference>
<dbReference type="InterPro" id="IPR003660">
    <property type="entry name" value="HAMP_dom"/>
</dbReference>
<dbReference type="Proteomes" id="UP000199701">
    <property type="component" value="Unassembled WGS sequence"/>
</dbReference>
<dbReference type="OrthoDB" id="9814363at2"/>
<evidence type="ECO:0000256" key="9">
    <source>
        <dbReference type="SAM" id="Phobius"/>
    </source>
</evidence>
<dbReference type="InterPro" id="IPR004089">
    <property type="entry name" value="MCPsignal_dom"/>
</dbReference>
<keyword evidence="2" id="KW-1003">Cell membrane</keyword>
<organism evidence="12 13">
    <name type="scientific">[Clostridium] fimetarium</name>
    <dbReference type="NCBI Taxonomy" id="99656"/>
    <lineage>
        <taxon>Bacteria</taxon>
        <taxon>Bacillati</taxon>
        <taxon>Bacillota</taxon>
        <taxon>Clostridia</taxon>
        <taxon>Lachnospirales</taxon>
        <taxon>Lachnospiraceae</taxon>
    </lineage>
</organism>
<dbReference type="PANTHER" id="PTHR32089">
    <property type="entry name" value="METHYL-ACCEPTING CHEMOTAXIS PROTEIN MCPB"/>
    <property type="match status" value="1"/>
</dbReference>
<evidence type="ECO:0000256" key="5">
    <source>
        <dbReference type="ARBA" id="ARBA00023136"/>
    </source>
</evidence>
<keyword evidence="6 8" id="KW-0807">Transducer</keyword>
<dbReference type="EMBL" id="FOJI01000005">
    <property type="protein sequence ID" value="SEW14015.1"/>
    <property type="molecule type" value="Genomic_DNA"/>
</dbReference>
<evidence type="ECO:0000256" key="7">
    <source>
        <dbReference type="ARBA" id="ARBA00029447"/>
    </source>
</evidence>
<dbReference type="Pfam" id="PF00015">
    <property type="entry name" value="MCPsignal"/>
    <property type="match status" value="1"/>
</dbReference>